<feature type="region of interest" description="Disordered" evidence="1">
    <location>
        <begin position="37"/>
        <end position="101"/>
    </location>
</feature>
<evidence type="ECO:0000256" key="2">
    <source>
        <dbReference type="SAM" id="SignalP"/>
    </source>
</evidence>
<gene>
    <name evidence="3" type="ORF">GCM10007276_26080</name>
</gene>
<dbReference type="AlphaFoldDB" id="A0A8J2YJL6"/>
<dbReference type="Proteomes" id="UP000602745">
    <property type="component" value="Unassembled WGS sequence"/>
</dbReference>
<dbReference type="EMBL" id="BMCP01000002">
    <property type="protein sequence ID" value="GGE47642.1"/>
    <property type="molecule type" value="Genomic_DNA"/>
</dbReference>
<accession>A0A8J2YJL6</accession>
<evidence type="ECO:0000313" key="3">
    <source>
        <dbReference type="EMBL" id="GGE47642.1"/>
    </source>
</evidence>
<feature type="signal peptide" evidence="2">
    <location>
        <begin position="1"/>
        <end position="33"/>
    </location>
</feature>
<evidence type="ECO:0000313" key="4">
    <source>
        <dbReference type="Proteomes" id="UP000602745"/>
    </source>
</evidence>
<reference evidence="3" key="2">
    <citation type="submission" date="2020-09" db="EMBL/GenBank/DDBJ databases">
        <authorList>
            <person name="Sun Q."/>
            <person name="Sedlacek I."/>
        </authorList>
    </citation>
    <scope>NUCLEOTIDE SEQUENCE</scope>
    <source>
        <strain evidence="3">CCM 7684</strain>
    </source>
</reference>
<name>A0A8J2YJL6_9RHOB</name>
<sequence length="101" mass="11713">MAFLSSDPHMKFMRKHLWVLAGIMIATASPALAQDSFRDRDQHFRSSPSQRHYRNNYKPPRVYYPRKDEDRQRVQPSRPPASVPAPEYGAPPPAIERIPKT</sequence>
<organism evidence="3 4">
    <name type="scientific">Agaricicola taiwanensis</name>
    <dbReference type="NCBI Taxonomy" id="591372"/>
    <lineage>
        <taxon>Bacteria</taxon>
        <taxon>Pseudomonadati</taxon>
        <taxon>Pseudomonadota</taxon>
        <taxon>Alphaproteobacteria</taxon>
        <taxon>Rhodobacterales</taxon>
        <taxon>Paracoccaceae</taxon>
        <taxon>Agaricicola</taxon>
    </lineage>
</organism>
<protein>
    <submittedName>
        <fullName evidence="3">Uncharacterized protein</fullName>
    </submittedName>
</protein>
<reference evidence="3" key="1">
    <citation type="journal article" date="2014" name="Int. J. Syst. Evol. Microbiol.">
        <title>Complete genome sequence of Corynebacterium casei LMG S-19264T (=DSM 44701T), isolated from a smear-ripened cheese.</title>
        <authorList>
            <consortium name="US DOE Joint Genome Institute (JGI-PGF)"/>
            <person name="Walter F."/>
            <person name="Albersmeier A."/>
            <person name="Kalinowski J."/>
            <person name="Ruckert C."/>
        </authorList>
    </citation>
    <scope>NUCLEOTIDE SEQUENCE</scope>
    <source>
        <strain evidence="3">CCM 7684</strain>
    </source>
</reference>
<keyword evidence="2" id="KW-0732">Signal</keyword>
<proteinExistence type="predicted"/>
<feature type="compositionally biased region" description="Pro residues" evidence="1">
    <location>
        <begin position="77"/>
        <end position="94"/>
    </location>
</feature>
<evidence type="ECO:0000256" key="1">
    <source>
        <dbReference type="SAM" id="MobiDB-lite"/>
    </source>
</evidence>
<feature type="chain" id="PRO_5035307572" evidence="2">
    <location>
        <begin position="34"/>
        <end position="101"/>
    </location>
</feature>
<comment type="caution">
    <text evidence="3">The sequence shown here is derived from an EMBL/GenBank/DDBJ whole genome shotgun (WGS) entry which is preliminary data.</text>
</comment>
<keyword evidence="4" id="KW-1185">Reference proteome</keyword>